<dbReference type="PROSITE" id="PS00041">
    <property type="entry name" value="HTH_ARAC_FAMILY_1"/>
    <property type="match status" value="1"/>
</dbReference>
<dbReference type="SMART" id="SM00342">
    <property type="entry name" value="HTH_ARAC"/>
    <property type="match status" value="1"/>
</dbReference>
<dbReference type="AlphaFoldDB" id="A0A1V9FU80"/>
<accession>A0A1V9FU80</accession>
<dbReference type="GO" id="GO:0043565">
    <property type="term" value="F:sequence-specific DNA binding"/>
    <property type="evidence" value="ECO:0007669"/>
    <property type="project" value="InterPro"/>
</dbReference>
<dbReference type="Pfam" id="PF12833">
    <property type="entry name" value="HTH_18"/>
    <property type="match status" value="1"/>
</dbReference>
<dbReference type="Gene3D" id="1.10.10.60">
    <property type="entry name" value="Homeodomain-like"/>
    <property type="match status" value="1"/>
</dbReference>
<organism evidence="5 6">
    <name type="scientific">Niastella vici</name>
    <dbReference type="NCBI Taxonomy" id="1703345"/>
    <lineage>
        <taxon>Bacteria</taxon>
        <taxon>Pseudomonadati</taxon>
        <taxon>Bacteroidota</taxon>
        <taxon>Chitinophagia</taxon>
        <taxon>Chitinophagales</taxon>
        <taxon>Chitinophagaceae</taxon>
        <taxon>Niastella</taxon>
    </lineage>
</organism>
<comment type="caution">
    <text evidence="5">The sequence shown here is derived from an EMBL/GenBank/DDBJ whole genome shotgun (WGS) entry which is preliminary data.</text>
</comment>
<dbReference type="Proteomes" id="UP000192796">
    <property type="component" value="Unassembled WGS sequence"/>
</dbReference>
<dbReference type="InterPro" id="IPR050204">
    <property type="entry name" value="AraC_XylS_family_regulators"/>
</dbReference>
<dbReference type="PANTHER" id="PTHR46796:SF13">
    <property type="entry name" value="HTH-TYPE TRANSCRIPTIONAL ACTIVATOR RHAS"/>
    <property type="match status" value="1"/>
</dbReference>
<dbReference type="InterPro" id="IPR018062">
    <property type="entry name" value="HTH_AraC-typ_CS"/>
</dbReference>
<dbReference type="STRING" id="1703345.A3860_30920"/>
<keyword evidence="1" id="KW-0805">Transcription regulation</keyword>
<sequence length="265" mass="29972">MQLQPHPALKRFVRHYLILDGLHPVNGMHRLFADGNTGLVFNLDNALMCAAGNKPAQHTCWLYGQVKTYHDLSLTGSINWIVVVLQPYGAYPLWGVPGSEWYNCFFPATEILGARISDISNALAKAKDLPQRICLLDNYLLQLVDQKCRSDEQVMQAVQHIMMQEGAVSVEALTQALTISERTLERKFNLQIGITPKRFADIVRLGFSAKRMQRMQSPHSFTGIAYESGYYDQAHFINEFKKYTGITPQQYHAQANPLALNFLAL</sequence>
<evidence type="ECO:0000313" key="5">
    <source>
        <dbReference type="EMBL" id="OQP61880.1"/>
    </source>
</evidence>
<dbReference type="InterPro" id="IPR009057">
    <property type="entry name" value="Homeodomain-like_sf"/>
</dbReference>
<protein>
    <recommendedName>
        <fullName evidence="4">HTH araC/xylS-type domain-containing protein</fullName>
    </recommendedName>
</protein>
<dbReference type="EMBL" id="LVYD01000055">
    <property type="protein sequence ID" value="OQP61880.1"/>
    <property type="molecule type" value="Genomic_DNA"/>
</dbReference>
<gene>
    <name evidence="5" type="ORF">A3860_30920</name>
</gene>
<dbReference type="GO" id="GO:0003700">
    <property type="term" value="F:DNA-binding transcription factor activity"/>
    <property type="evidence" value="ECO:0007669"/>
    <property type="project" value="InterPro"/>
</dbReference>
<reference evidence="5 6" key="1">
    <citation type="submission" date="2016-03" db="EMBL/GenBank/DDBJ databases">
        <title>Niastella vici sp. nov., isolated from farmland soil.</title>
        <authorList>
            <person name="Chen L."/>
            <person name="Wang D."/>
            <person name="Yang S."/>
            <person name="Wang G."/>
        </authorList>
    </citation>
    <scope>NUCLEOTIDE SEQUENCE [LARGE SCALE GENOMIC DNA]</scope>
    <source>
        <strain evidence="5 6">DJ57</strain>
    </source>
</reference>
<dbReference type="PROSITE" id="PS01124">
    <property type="entry name" value="HTH_ARAC_FAMILY_2"/>
    <property type="match status" value="1"/>
</dbReference>
<evidence type="ECO:0000256" key="1">
    <source>
        <dbReference type="ARBA" id="ARBA00023015"/>
    </source>
</evidence>
<evidence type="ECO:0000259" key="4">
    <source>
        <dbReference type="PROSITE" id="PS01124"/>
    </source>
</evidence>
<feature type="domain" description="HTH araC/xylS-type" evidence="4">
    <location>
        <begin position="152"/>
        <end position="254"/>
    </location>
</feature>
<name>A0A1V9FU80_9BACT</name>
<proteinExistence type="predicted"/>
<keyword evidence="3" id="KW-0804">Transcription</keyword>
<dbReference type="PANTHER" id="PTHR46796">
    <property type="entry name" value="HTH-TYPE TRANSCRIPTIONAL ACTIVATOR RHAS-RELATED"/>
    <property type="match status" value="1"/>
</dbReference>
<evidence type="ECO:0000256" key="3">
    <source>
        <dbReference type="ARBA" id="ARBA00023163"/>
    </source>
</evidence>
<evidence type="ECO:0000313" key="6">
    <source>
        <dbReference type="Proteomes" id="UP000192796"/>
    </source>
</evidence>
<dbReference type="RefSeq" id="WP_081150363.1">
    <property type="nucleotide sequence ID" value="NZ_LVYD01000055.1"/>
</dbReference>
<dbReference type="InterPro" id="IPR018060">
    <property type="entry name" value="HTH_AraC"/>
</dbReference>
<dbReference type="SUPFAM" id="SSF46689">
    <property type="entry name" value="Homeodomain-like"/>
    <property type="match status" value="1"/>
</dbReference>
<evidence type="ECO:0000256" key="2">
    <source>
        <dbReference type="ARBA" id="ARBA00023125"/>
    </source>
</evidence>
<dbReference type="OrthoDB" id="655946at2"/>
<keyword evidence="6" id="KW-1185">Reference proteome</keyword>
<keyword evidence="2" id="KW-0238">DNA-binding</keyword>
<dbReference type="Pfam" id="PF20240">
    <property type="entry name" value="DUF6597"/>
    <property type="match status" value="1"/>
</dbReference>
<dbReference type="InterPro" id="IPR046532">
    <property type="entry name" value="DUF6597"/>
</dbReference>